<dbReference type="Pfam" id="PF14342">
    <property type="entry name" value="DUF4396"/>
    <property type="match status" value="1"/>
</dbReference>
<reference evidence="4 5" key="1">
    <citation type="submission" date="2021-10" db="EMBL/GenBank/DDBJ databases">
        <authorList>
            <person name="Chen M."/>
        </authorList>
    </citation>
    <scope>NUCLEOTIDE SEQUENCE [LARGE SCALE GENOMIC DNA]</scope>
    <source>
        <strain evidence="4 5">H3-26</strain>
    </source>
</reference>
<gene>
    <name evidence="4" type="ORF">LG219_10415</name>
</gene>
<sequence>MPHTPLPDWLSTLAIYSILVGIACFVYILLDQRQRPKPMMSIMLWVWPINALWAGPLAIWAYRHIGNGSKPRIAHTVTMPAQSSKPQAMSDEGKPTMMHSMSMQDMPMKDKPMKDMPNMDMSNMQMPTPAPTSTPNSMSSMPEMKMNMPAHIKMDMKMDMPMQMGAKKPFWQSITAGTLHCGAGCSLADLIGPWLFAASPFLLWGSPVFGEWALDYLLALAIGVTFQYGGLLGMVPETGAALWWRALKVDSLSLTSWQIGMYGWMALAIFALIGPMSPTEPIFWFMMQIAMACGFITAYPMNWFLVKTGIKTAM</sequence>
<feature type="transmembrane region" description="Helical" evidence="2">
    <location>
        <begin position="42"/>
        <end position="62"/>
    </location>
</feature>
<dbReference type="Proteomes" id="UP001198034">
    <property type="component" value="Unassembled WGS sequence"/>
</dbReference>
<keyword evidence="5" id="KW-1185">Reference proteome</keyword>
<evidence type="ECO:0000256" key="2">
    <source>
        <dbReference type="SAM" id="Phobius"/>
    </source>
</evidence>
<evidence type="ECO:0000256" key="1">
    <source>
        <dbReference type="SAM" id="MobiDB-lite"/>
    </source>
</evidence>
<dbReference type="InterPro" id="IPR025509">
    <property type="entry name" value="DUF4396"/>
</dbReference>
<keyword evidence="2" id="KW-1133">Transmembrane helix</keyword>
<feature type="transmembrane region" description="Helical" evidence="2">
    <location>
        <begin position="256"/>
        <end position="276"/>
    </location>
</feature>
<evidence type="ECO:0000259" key="3">
    <source>
        <dbReference type="Pfam" id="PF14342"/>
    </source>
</evidence>
<keyword evidence="2" id="KW-0812">Transmembrane</keyword>
<feature type="region of interest" description="Disordered" evidence="1">
    <location>
        <begin position="78"/>
        <end position="98"/>
    </location>
</feature>
<keyword evidence="2" id="KW-0472">Membrane</keyword>
<feature type="transmembrane region" description="Helical" evidence="2">
    <location>
        <begin position="282"/>
        <end position="306"/>
    </location>
</feature>
<feature type="transmembrane region" description="Helical" evidence="2">
    <location>
        <begin position="216"/>
        <end position="235"/>
    </location>
</feature>
<evidence type="ECO:0000313" key="4">
    <source>
        <dbReference type="EMBL" id="MCB5196678.1"/>
    </source>
</evidence>
<evidence type="ECO:0000313" key="5">
    <source>
        <dbReference type="Proteomes" id="UP001198034"/>
    </source>
</evidence>
<comment type="caution">
    <text evidence="4">The sequence shown here is derived from an EMBL/GenBank/DDBJ whole genome shotgun (WGS) entry which is preliminary data.</text>
</comment>
<feature type="transmembrane region" description="Helical" evidence="2">
    <location>
        <begin position="12"/>
        <end position="30"/>
    </location>
</feature>
<feature type="domain" description="DUF4396" evidence="3">
    <location>
        <begin position="171"/>
        <end position="311"/>
    </location>
</feature>
<dbReference type="EMBL" id="JAJAWG010000006">
    <property type="protein sequence ID" value="MCB5196678.1"/>
    <property type="molecule type" value="Genomic_DNA"/>
</dbReference>
<proteinExistence type="predicted"/>
<dbReference type="RefSeq" id="WP_226764426.1">
    <property type="nucleotide sequence ID" value="NZ_JAJAWG010000006.1"/>
</dbReference>
<organism evidence="4 5">
    <name type="scientific">Deefgea salmonis</name>
    <dbReference type="NCBI Taxonomy" id="2875502"/>
    <lineage>
        <taxon>Bacteria</taxon>
        <taxon>Pseudomonadati</taxon>
        <taxon>Pseudomonadota</taxon>
        <taxon>Betaproteobacteria</taxon>
        <taxon>Neisseriales</taxon>
        <taxon>Chitinibacteraceae</taxon>
        <taxon>Deefgea</taxon>
    </lineage>
</organism>
<feature type="transmembrane region" description="Helical" evidence="2">
    <location>
        <begin position="170"/>
        <end position="196"/>
    </location>
</feature>
<accession>A0ABS8BLU1</accession>
<protein>
    <submittedName>
        <fullName evidence="4">DUF4396 domain-containing protein</fullName>
    </submittedName>
</protein>
<name>A0ABS8BLU1_9NEIS</name>